<accession>A0A060RM50</accession>
<dbReference type="EMBL" id="HG810466">
    <property type="protein sequence ID" value="CDO61678.1"/>
    <property type="molecule type" value="Genomic_DNA"/>
</dbReference>
<keyword evidence="1" id="KW-0472">Membrane</keyword>
<keyword evidence="2" id="KW-0732">Signal</keyword>
<protein>
    <submittedName>
        <fullName evidence="3">Rifin</fullName>
    </submittedName>
</protein>
<reference evidence="3" key="2">
    <citation type="submission" date="2014-05" db="EMBL/GenBank/DDBJ databases">
        <title>The genome sequences of chimpanzee malaria parasites reveal the path to human adaptation.</title>
        <authorList>
            <person name="Otto T.D."/>
            <person name="Rayner J.C."/>
            <person name="Boehme U."/>
            <person name="Pain A."/>
            <person name="Spottiswoode N."/>
            <person name="Sanders M."/>
            <person name="Quail M."/>
            <person name="Ollomo B."/>
            <person name="Renaud F."/>
            <person name="Thomas A.W."/>
            <person name="Prugnolle F."/>
            <person name="Conway D.J."/>
            <person name="Newbold C."/>
            <person name="Berriman M."/>
        </authorList>
    </citation>
    <scope>NUCLEOTIDE SEQUENCE [LARGE SCALE GENOMIC DNA]</scope>
    <source>
        <strain evidence="3">CDC</strain>
    </source>
</reference>
<feature type="transmembrane region" description="Helical" evidence="1">
    <location>
        <begin position="331"/>
        <end position="353"/>
    </location>
</feature>
<evidence type="ECO:0000256" key="2">
    <source>
        <dbReference type="SAM" id="SignalP"/>
    </source>
</evidence>
<name>A0A060RM50_PLARE</name>
<dbReference type="InterPro" id="IPR006373">
    <property type="entry name" value="VSA_Rifin"/>
</dbReference>
<proteinExistence type="predicted"/>
<sequence>MKVHYINILLFALSLNILEHNQRKHKSTTPHTPKISTTRLLCECELYAPANYDNDPQMKEVMQQFEDRTSQRFHEYDDHMKTTRQKCKDKCDKEIQKIILKDKLEKQMEQQLTTLETKIDTDDIPTCVCEKSMADKVEKGCLRCGGILGVAMPELGAMGATALYTLSQWKPYALYAATKYALAKGVAKGAIAGKDAGMNVIIEVLTKKGIAKYCPQIFGQIQKIEHFTDLNNFADLIIAKYKGICAMTGAFNADKDAMCMDFGLKLGTRASINEYGIPETELVPQLLEFLSGKAKGTADFKAGEVSFATSSKIIAKQTTTINTTYTSWQTAINASAVAIVVIVLILVIIYLVLRYRRKKKMKKKLQYIKLLEE</sequence>
<dbReference type="NCBIfam" id="TIGR01477">
    <property type="entry name" value="RIFIN"/>
    <property type="match status" value="1"/>
</dbReference>
<dbReference type="InterPro" id="IPR011992">
    <property type="entry name" value="EF-hand-dom_pair"/>
</dbReference>
<evidence type="ECO:0000313" key="3">
    <source>
        <dbReference type="EMBL" id="CDO61678.1"/>
    </source>
</evidence>
<keyword evidence="4" id="KW-1185">Reference proteome</keyword>
<dbReference type="SUPFAM" id="SSF47473">
    <property type="entry name" value="EF-hand"/>
    <property type="match status" value="1"/>
</dbReference>
<dbReference type="VEuPathDB" id="PlasmoDB:PRG01_0015600"/>
<keyword evidence="1" id="KW-1133">Transmembrane helix</keyword>
<dbReference type="VEuPathDB" id="PlasmoDB:PRCDC_0031400"/>
<reference evidence="3" key="1">
    <citation type="submission" date="2014-01" db="EMBL/GenBank/DDBJ databases">
        <authorList>
            <person name="Aslett M."/>
        </authorList>
    </citation>
    <scope>NUCLEOTIDE SEQUENCE</scope>
    <source>
        <strain evidence="3">CDC</strain>
    </source>
</reference>
<feature type="chain" id="PRO_5001586602" evidence="2">
    <location>
        <begin position="19"/>
        <end position="373"/>
    </location>
</feature>
<dbReference type="AlphaFoldDB" id="A0A060RM50"/>
<organism evidence="3 4">
    <name type="scientific">Plasmodium reichenowi</name>
    <dbReference type="NCBI Taxonomy" id="5854"/>
    <lineage>
        <taxon>Eukaryota</taxon>
        <taxon>Sar</taxon>
        <taxon>Alveolata</taxon>
        <taxon>Apicomplexa</taxon>
        <taxon>Aconoidasida</taxon>
        <taxon>Haemosporida</taxon>
        <taxon>Plasmodiidae</taxon>
        <taxon>Plasmodium</taxon>
        <taxon>Plasmodium (Laverania)</taxon>
    </lineage>
</organism>
<dbReference type="Pfam" id="PF02009">
    <property type="entry name" value="RIFIN"/>
    <property type="match status" value="1"/>
</dbReference>
<gene>
    <name evidence="3" type="primary">RIF</name>
    <name evidence="3" type="ORF">PRCDC_0031400</name>
</gene>
<feature type="signal peptide" evidence="2">
    <location>
        <begin position="1"/>
        <end position="18"/>
    </location>
</feature>
<evidence type="ECO:0000256" key="1">
    <source>
        <dbReference type="SAM" id="Phobius"/>
    </source>
</evidence>
<dbReference type="PhylomeDB" id="A0A060RM50"/>
<keyword evidence="1" id="KW-0812">Transmembrane</keyword>
<dbReference type="Proteomes" id="UP000027581">
    <property type="component" value="Unassembled WGS sequence"/>
</dbReference>
<evidence type="ECO:0000313" key="4">
    <source>
        <dbReference type="Proteomes" id="UP000027581"/>
    </source>
</evidence>